<organism evidence="1 2">
    <name type="scientific">Planktothrix mougeotii LEGE 06226</name>
    <dbReference type="NCBI Taxonomy" id="1828728"/>
    <lineage>
        <taxon>Bacteria</taxon>
        <taxon>Bacillati</taxon>
        <taxon>Cyanobacteriota</taxon>
        <taxon>Cyanophyceae</taxon>
        <taxon>Oscillatoriophycideae</taxon>
        <taxon>Oscillatoriales</taxon>
        <taxon>Microcoleaceae</taxon>
        <taxon>Planktothrix</taxon>
    </lineage>
</organism>
<dbReference type="PANTHER" id="PTHR36847:SF1">
    <property type="entry name" value="AMIDOLIGASE ENZYME"/>
    <property type="match status" value="1"/>
</dbReference>
<evidence type="ECO:0000313" key="1">
    <source>
        <dbReference type="EMBL" id="MBE9144902.1"/>
    </source>
</evidence>
<reference evidence="1 2" key="1">
    <citation type="submission" date="2020-10" db="EMBL/GenBank/DDBJ databases">
        <authorList>
            <person name="Castelo-Branco R."/>
            <person name="Eusebio N."/>
            <person name="Adriana R."/>
            <person name="Vieira A."/>
            <person name="Brugerolle De Fraissinette N."/>
            <person name="Rezende De Castro R."/>
            <person name="Schneider M.P."/>
            <person name="Vasconcelos V."/>
            <person name="Leao P.N."/>
        </authorList>
    </citation>
    <scope>NUCLEOTIDE SEQUENCE [LARGE SCALE GENOMIC DNA]</scope>
    <source>
        <strain evidence="1 2">LEGE 06226</strain>
    </source>
</reference>
<gene>
    <name evidence="1" type="ORF">IQ236_17000</name>
</gene>
<name>A0ABR9UEK9_9CYAN</name>
<dbReference type="Proteomes" id="UP000640725">
    <property type="component" value="Unassembled WGS sequence"/>
</dbReference>
<keyword evidence="2" id="KW-1185">Reference proteome</keyword>
<protein>
    <submittedName>
        <fullName evidence="1">Amidoligase family protein</fullName>
    </submittedName>
</protein>
<dbReference type="EMBL" id="JADEWU010000042">
    <property type="protein sequence ID" value="MBE9144902.1"/>
    <property type="molecule type" value="Genomic_DNA"/>
</dbReference>
<dbReference type="InterPro" id="IPR022025">
    <property type="entry name" value="Amidoligase_2"/>
</dbReference>
<proteinExistence type="predicted"/>
<dbReference type="RefSeq" id="WP_193870397.1">
    <property type="nucleotide sequence ID" value="NZ_JADEWU010000042.1"/>
</dbReference>
<comment type="caution">
    <text evidence="1">The sequence shown here is derived from an EMBL/GenBank/DDBJ whole genome shotgun (WGS) entry which is preliminary data.</text>
</comment>
<dbReference type="Pfam" id="PF12224">
    <property type="entry name" value="Amidoligase_2"/>
    <property type="match status" value="1"/>
</dbReference>
<sequence>MNYRTLQTELKRYRSLGYTTIKLNQKKVILQAEYDRIMGIRAEQERQRVLQSGELTFGVEIEILNTVDRSAIATALQAEGINAAVEGYNHITRNHWKIITDSSCGYEVVSPILSGEQGLSELRKVCEVLTRLGCQVNRNCGLHVHIGADALGVDRVKSTIKRWLGNESQNLDSIQPRSRRGTSNIYCQPLASTMRTDLIDECQTINELVRLQTTRYSKLNLQSYRTHRTIEFRHHAGSTNATKITNWVKFLLDFCTNATPETATATDFDSLFANNNIAQFYRQRRLQLA</sequence>
<accession>A0ABR9UEK9</accession>
<dbReference type="PANTHER" id="PTHR36847">
    <property type="entry name" value="AMIDOLIGASE ENZYME"/>
    <property type="match status" value="1"/>
</dbReference>
<evidence type="ECO:0000313" key="2">
    <source>
        <dbReference type="Proteomes" id="UP000640725"/>
    </source>
</evidence>